<dbReference type="Proteomes" id="UP000201728">
    <property type="component" value="Chromosome"/>
</dbReference>
<protein>
    <recommendedName>
        <fullName evidence="3">WYL domain-containing protein</fullName>
    </recommendedName>
</protein>
<keyword evidence="2" id="KW-1185">Reference proteome</keyword>
<dbReference type="KEGG" id="lcd:clem_10340"/>
<reference evidence="2" key="1">
    <citation type="submission" date="2016-07" db="EMBL/GenBank/DDBJ databases">
        <authorList>
            <person name="Florea S."/>
            <person name="Webb J.S."/>
            <person name="Jaromczyk J."/>
            <person name="Schardl C.L."/>
        </authorList>
    </citation>
    <scope>NUCLEOTIDE SEQUENCE [LARGE SCALE GENOMIC DNA]</scope>
    <source>
        <strain evidence="2">CDC-D5610</strain>
    </source>
</reference>
<dbReference type="AlphaFoldDB" id="A0A222P434"/>
<gene>
    <name evidence="1" type="ORF">clem_10340</name>
</gene>
<dbReference type="RefSeq" id="WP_094091453.1">
    <property type="nucleotide sequence ID" value="NZ_CP016397.1"/>
</dbReference>
<evidence type="ECO:0000313" key="2">
    <source>
        <dbReference type="Proteomes" id="UP000201728"/>
    </source>
</evidence>
<proteinExistence type="predicted"/>
<sequence length="99" mass="11624">MGIKDKLSQAITARHPIECSYHEKKRFIEPYHYGILGGEEQLHCYQYAGESESGGLPQWRNLKLHDIRTIRILDGHFLIRESYHPENAHYSLIEKGIYK</sequence>
<accession>A0A222P434</accession>
<evidence type="ECO:0008006" key="3">
    <source>
        <dbReference type="Google" id="ProtNLM"/>
    </source>
</evidence>
<dbReference type="OrthoDB" id="6058654at2"/>
<evidence type="ECO:0000313" key="1">
    <source>
        <dbReference type="EMBL" id="ASQ46614.1"/>
    </source>
</evidence>
<organism evidence="1 2">
    <name type="scientific">Legionella clemsonensis</name>
    <dbReference type="NCBI Taxonomy" id="1867846"/>
    <lineage>
        <taxon>Bacteria</taxon>
        <taxon>Pseudomonadati</taxon>
        <taxon>Pseudomonadota</taxon>
        <taxon>Gammaproteobacteria</taxon>
        <taxon>Legionellales</taxon>
        <taxon>Legionellaceae</taxon>
        <taxon>Legionella</taxon>
    </lineage>
</organism>
<dbReference type="EMBL" id="CP016397">
    <property type="protein sequence ID" value="ASQ46614.1"/>
    <property type="molecule type" value="Genomic_DNA"/>
</dbReference>
<name>A0A222P434_9GAMM</name>